<evidence type="ECO:0000313" key="1">
    <source>
        <dbReference type="EMBL" id="GAA2105780.1"/>
    </source>
</evidence>
<reference evidence="1 2" key="1">
    <citation type="journal article" date="2019" name="Int. J. Syst. Evol. Microbiol.">
        <title>The Global Catalogue of Microorganisms (GCM) 10K type strain sequencing project: providing services to taxonomists for standard genome sequencing and annotation.</title>
        <authorList>
            <consortium name="The Broad Institute Genomics Platform"/>
            <consortium name="The Broad Institute Genome Sequencing Center for Infectious Disease"/>
            <person name="Wu L."/>
            <person name="Ma J."/>
        </authorList>
    </citation>
    <scope>NUCLEOTIDE SEQUENCE [LARGE SCALE GENOMIC DNA]</scope>
    <source>
        <strain evidence="1 2">JCM 15478</strain>
    </source>
</reference>
<dbReference type="RefSeq" id="WP_344535941.1">
    <property type="nucleotide sequence ID" value="NZ_BAAAPE010000042.1"/>
</dbReference>
<comment type="caution">
    <text evidence="1">The sequence shown here is derived from an EMBL/GenBank/DDBJ whole genome shotgun (WGS) entry which is preliminary data.</text>
</comment>
<evidence type="ECO:0000313" key="2">
    <source>
        <dbReference type="Proteomes" id="UP001500016"/>
    </source>
</evidence>
<gene>
    <name evidence="1" type="ORF">GCM10009801_81940</name>
</gene>
<proteinExistence type="predicted"/>
<protein>
    <submittedName>
        <fullName evidence="1">Uncharacterized protein</fullName>
    </submittedName>
</protein>
<name>A0ABN2X6R3_9ACTN</name>
<sequence>MRTNRFRGVCAACSRTVEPEQGVITRPDGTTRVFCTPEEAAAHQPSAPAAADTDPYELSAAQVRITGTPAQCHAVWQALQLAPHLLTGQRSADRPRRDDDRVMLYGPVTIEARHLEAIERERQEAEQ</sequence>
<dbReference type="Proteomes" id="UP001500016">
    <property type="component" value="Unassembled WGS sequence"/>
</dbReference>
<accession>A0ABN2X6R3</accession>
<keyword evidence="2" id="KW-1185">Reference proteome</keyword>
<organism evidence="1 2">
    <name type="scientific">Streptomyces albiaxialis</name>
    <dbReference type="NCBI Taxonomy" id="329523"/>
    <lineage>
        <taxon>Bacteria</taxon>
        <taxon>Bacillati</taxon>
        <taxon>Actinomycetota</taxon>
        <taxon>Actinomycetes</taxon>
        <taxon>Kitasatosporales</taxon>
        <taxon>Streptomycetaceae</taxon>
        <taxon>Streptomyces</taxon>
    </lineage>
</organism>
<dbReference type="EMBL" id="BAAAPE010000042">
    <property type="protein sequence ID" value="GAA2105780.1"/>
    <property type="molecule type" value="Genomic_DNA"/>
</dbReference>